<sequence>TMTAEVARDILNVEVKGIVMTEKTKYEVSSLRKGGERQDDALTDQRAREAGLRLELAQVEAAKGKAEMAKGGQHEAVLKAKVEEHRKAKAELEQIRVKEEAAKRRAEKERNRRNRPLSSGTTLDAIAGST</sequence>
<gene>
    <name evidence="2" type="ORF">FOL47_002373</name>
</gene>
<feature type="non-terminal residue" evidence="2">
    <location>
        <position position="130"/>
    </location>
</feature>
<name>A0A7J6KRH5_PERCH</name>
<proteinExistence type="predicted"/>
<reference evidence="2 3" key="1">
    <citation type="submission" date="2020-04" db="EMBL/GenBank/DDBJ databases">
        <title>Perkinsus chesapeaki whole genome sequence.</title>
        <authorList>
            <person name="Bogema D.R."/>
        </authorList>
    </citation>
    <scope>NUCLEOTIDE SEQUENCE [LARGE SCALE GENOMIC DNA]</scope>
    <source>
        <strain evidence="2">ATCC PRA-425</strain>
    </source>
</reference>
<comment type="caution">
    <text evidence="2">The sequence shown here is derived from an EMBL/GenBank/DDBJ whole genome shotgun (WGS) entry which is preliminary data.</text>
</comment>
<evidence type="ECO:0000313" key="3">
    <source>
        <dbReference type="Proteomes" id="UP000591131"/>
    </source>
</evidence>
<feature type="compositionally biased region" description="Basic and acidic residues" evidence="1">
    <location>
        <begin position="100"/>
        <end position="110"/>
    </location>
</feature>
<feature type="compositionally biased region" description="Polar residues" evidence="1">
    <location>
        <begin position="116"/>
        <end position="130"/>
    </location>
</feature>
<accession>A0A7J6KRH5</accession>
<evidence type="ECO:0000256" key="1">
    <source>
        <dbReference type="SAM" id="MobiDB-lite"/>
    </source>
</evidence>
<feature type="region of interest" description="Disordered" evidence="1">
    <location>
        <begin position="100"/>
        <end position="130"/>
    </location>
</feature>
<dbReference type="AlphaFoldDB" id="A0A7J6KRH5"/>
<dbReference type="OrthoDB" id="448087at2759"/>
<dbReference type="EMBL" id="JAAPAO010001643">
    <property type="protein sequence ID" value="KAF4649161.1"/>
    <property type="molecule type" value="Genomic_DNA"/>
</dbReference>
<keyword evidence="3" id="KW-1185">Reference proteome</keyword>
<evidence type="ECO:0000313" key="2">
    <source>
        <dbReference type="EMBL" id="KAF4649161.1"/>
    </source>
</evidence>
<feature type="non-terminal residue" evidence="2">
    <location>
        <position position="1"/>
    </location>
</feature>
<dbReference type="Proteomes" id="UP000591131">
    <property type="component" value="Unassembled WGS sequence"/>
</dbReference>
<organism evidence="2 3">
    <name type="scientific">Perkinsus chesapeaki</name>
    <name type="common">Clam parasite</name>
    <name type="synonym">Perkinsus andrewsi</name>
    <dbReference type="NCBI Taxonomy" id="330153"/>
    <lineage>
        <taxon>Eukaryota</taxon>
        <taxon>Sar</taxon>
        <taxon>Alveolata</taxon>
        <taxon>Perkinsozoa</taxon>
        <taxon>Perkinsea</taxon>
        <taxon>Perkinsida</taxon>
        <taxon>Perkinsidae</taxon>
        <taxon>Perkinsus</taxon>
    </lineage>
</organism>
<protein>
    <submittedName>
        <fullName evidence="2">Uncharacterized protein</fullName>
    </submittedName>
</protein>